<keyword evidence="2" id="KW-0479">Metal-binding</keyword>
<keyword evidence="2" id="KW-0408">Iron</keyword>
<comment type="similarity">
    <text evidence="1 2">Belongs to the polypeptide deformylase family.</text>
</comment>
<evidence type="ECO:0000256" key="2">
    <source>
        <dbReference type="HAMAP-Rule" id="MF_00163"/>
    </source>
</evidence>
<dbReference type="PANTHER" id="PTHR10458:SF22">
    <property type="entry name" value="PEPTIDE DEFORMYLASE"/>
    <property type="match status" value="1"/>
</dbReference>
<comment type="catalytic activity">
    <reaction evidence="2">
        <text>N-terminal N-formyl-L-methionyl-[peptide] + H2O = N-terminal L-methionyl-[peptide] + formate</text>
        <dbReference type="Rhea" id="RHEA:24420"/>
        <dbReference type="Rhea" id="RHEA-COMP:10639"/>
        <dbReference type="Rhea" id="RHEA-COMP:10640"/>
        <dbReference type="ChEBI" id="CHEBI:15377"/>
        <dbReference type="ChEBI" id="CHEBI:15740"/>
        <dbReference type="ChEBI" id="CHEBI:49298"/>
        <dbReference type="ChEBI" id="CHEBI:64731"/>
        <dbReference type="EC" id="3.5.1.88"/>
    </reaction>
</comment>
<dbReference type="PRINTS" id="PR01576">
    <property type="entry name" value="PDEFORMYLASE"/>
</dbReference>
<comment type="caution">
    <text evidence="3">The sequence shown here is derived from an EMBL/GenBank/DDBJ whole genome shotgun (WGS) entry which is preliminary data.</text>
</comment>
<dbReference type="CDD" id="cd00487">
    <property type="entry name" value="Pep_deformylase"/>
    <property type="match status" value="1"/>
</dbReference>
<protein>
    <recommendedName>
        <fullName evidence="2">Peptide deformylase</fullName>
        <shortName evidence="2">PDF</shortName>
        <ecNumber evidence="2">3.5.1.88</ecNumber>
    </recommendedName>
    <alternativeName>
        <fullName evidence="2">Polypeptide deformylase</fullName>
    </alternativeName>
</protein>
<dbReference type="Pfam" id="PF01327">
    <property type="entry name" value="Pep_deformylase"/>
    <property type="match status" value="1"/>
</dbReference>
<dbReference type="InterPro" id="IPR023635">
    <property type="entry name" value="Peptide_deformylase"/>
</dbReference>
<dbReference type="NCBIfam" id="TIGR00079">
    <property type="entry name" value="pept_deformyl"/>
    <property type="match status" value="1"/>
</dbReference>
<gene>
    <name evidence="2 3" type="primary">def</name>
    <name evidence="3" type="ORF">RM543_01875</name>
</gene>
<dbReference type="SUPFAM" id="SSF56420">
    <property type="entry name" value="Peptide deformylase"/>
    <property type="match status" value="1"/>
</dbReference>
<dbReference type="PIRSF" id="PIRSF004749">
    <property type="entry name" value="Pep_def"/>
    <property type="match status" value="1"/>
</dbReference>
<sequence>MILPILNHPDPRLAKAAPESGGVTSDLQILAADLLETMYAAPGRGLAATQVGREARMFVMDTSDWQDGGRRQPYVCIDPEITEQGSETASEDEGCLSIPGINASVERPETVTLAWTDLSGNRQTEELSGAKARVAQHEIDHLDGKLILDRIDPAERERLEAASAE</sequence>
<comment type="cofactor">
    <cofactor evidence="2">
        <name>Fe(2+)</name>
        <dbReference type="ChEBI" id="CHEBI:29033"/>
    </cofactor>
    <text evidence="2">Binds 1 Fe(2+) ion.</text>
</comment>
<keyword evidence="4" id="KW-1185">Reference proteome</keyword>
<evidence type="ECO:0000256" key="1">
    <source>
        <dbReference type="ARBA" id="ARBA00010759"/>
    </source>
</evidence>
<evidence type="ECO:0000313" key="3">
    <source>
        <dbReference type="EMBL" id="MDT0681417.1"/>
    </source>
</evidence>
<comment type="function">
    <text evidence="2">Removes the formyl group from the N-terminal Met of newly synthesized proteins. Requires at least a dipeptide for an efficient rate of reaction. N-terminal L-methionine is a prerequisite for activity but the enzyme has broad specificity at other positions.</text>
</comment>
<feature type="binding site" evidence="2">
    <location>
        <position position="95"/>
    </location>
    <ligand>
        <name>Fe cation</name>
        <dbReference type="ChEBI" id="CHEBI:24875"/>
    </ligand>
</feature>
<dbReference type="GO" id="GO:0042586">
    <property type="term" value="F:peptide deformylase activity"/>
    <property type="evidence" value="ECO:0007669"/>
    <property type="project" value="UniProtKB-EC"/>
</dbReference>
<dbReference type="PANTHER" id="PTHR10458">
    <property type="entry name" value="PEPTIDE DEFORMYLASE"/>
    <property type="match status" value="1"/>
</dbReference>
<reference evidence="3 4" key="1">
    <citation type="submission" date="2023-09" db="EMBL/GenBank/DDBJ databases">
        <authorList>
            <person name="Rey-Velasco X."/>
        </authorList>
    </citation>
    <scope>NUCLEOTIDE SEQUENCE [LARGE SCALE GENOMIC DNA]</scope>
    <source>
        <strain evidence="3 4">F158</strain>
    </source>
</reference>
<feature type="active site" evidence="2">
    <location>
        <position position="138"/>
    </location>
</feature>
<name>A0ABU3DE53_9RHOB</name>
<keyword evidence="2 3" id="KW-0378">Hydrolase</keyword>
<dbReference type="NCBIfam" id="NF001159">
    <property type="entry name" value="PRK00150.1-3"/>
    <property type="match status" value="1"/>
</dbReference>
<proteinExistence type="inferred from homology"/>
<keyword evidence="2" id="KW-0648">Protein biosynthesis</keyword>
<dbReference type="InterPro" id="IPR036821">
    <property type="entry name" value="Peptide_deformylase_sf"/>
</dbReference>
<feature type="binding site" evidence="2">
    <location>
        <position position="141"/>
    </location>
    <ligand>
        <name>Fe cation</name>
        <dbReference type="ChEBI" id="CHEBI:24875"/>
    </ligand>
</feature>
<dbReference type="HAMAP" id="MF_00163">
    <property type="entry name" value="Pep_deformylase"/>
    <property type="match status" value="1"/>
</dbReference>
<dbReference type="EC" id="3.5.1.88" evidence="2"/>
<dbReference type="Gene3D" id="3.90.45.10">
    <property type="entry name" value="Peptide deformylase"/>
    <property type="match status" value="1"/>
</dbReference>
<dbReference type="RefSeq" id="WP_311689078.1">
    <property type="nucleotide sequence ID" value="NZ_JAVRHL010000001.1"/>
</dbReference>
<dbReference type="EMBL" id="JAVRHL010000001">
    <property type="protein sequence ID" value="MDT0681417.1"/>
    <property type="molecule type" value="Genomic_DNA"/>
</dbReference>
<feature type="binding site" evidence="2">
    <location>
        <position position="137"/>
    </location>
    <ligand>
        <name>Fe cation</name>
        <dbReference type="ChEBI" id="CHEBI:24875"/>
    </ligand>
</feature>
<organism evidence="3 4">
    <name type="scientific">Tropicimonas omnivorans</name>
    <dbReference type="NCBI Taxonomy" id="3075590"/>
    <lineage>
        <taxon>Bacteria</taxon>
        <taxon>Pseudomonadati</taxon>
        <taxon>Pseudomonadota</taxon>
        <taxon>Alphaproteobacteria</taxon>
        <taxon>Rhodobacterales</taxon>
        <taxon>Roseobacteraceae</taxon>
        <taxon>Tropicimonas</taxon>
    </lineage>
</organism>
<evidence type="ECO:0000313" key="4">
    <source>
        <dbReference type="Proteomes" id="UP001265259"/>
    </source>
</evidence>
<accession>A0ABU3DE53</accession>
<dbReference type="Proteomes" id="UP001265259">
    <property type="component" value="Unassembled WGS sequence"/>
</dbReference>